<protein>
    <submittedName>
        <fullName evidence="3">Putative ribonuclease H protein At1g65750 family</fullName>
    </submittedName>
</protein>
<dbReference type="CDD" id="cd06222">
    <property type="entry name" value="RNase_H_like"/>
    <property type="match status" value="1"/>
</dbReference>
<dbReference type="SUPFAM" id="SSF53098">
    <property type="entry name" value="Ribonuclease H-like"/>
    <property type="match status" value="1"/>
</dbReference>
<keyword evidence="4" id="KW-1185">Reference proteome</keyword>
<gene>
    <name evidence="3" type="ORF">G2W53_005006</name>
</gene>
<evidence type="ECO:0000313" key="3">
    <source>
        <dbReference type="EMBL" id="KAF7842708.1"/>
    </source>
</evidence>
<dbReference type="PANTHER" id="PTHR33116">
    <property type="entry name" value="REVERSE TRANSCRIPTASE ZINC-BINDING DOMAIN-CONTAINING PROTEIN-RELATED-RELATED"/>
    <property type="match status" value="1"/>
</dbReference>
<dbReference type="InterPro" id="IPR012337">
    <property type="entry name" value="RNaseH-like_sf"/>
</dbReference>
<comment type="caution">
    <text evidence="3">The sequence shown here is derived from an EMBL/GenBank/DDBJ whole genome shotgun (WGS) entry which is preliminary data.</text>
</comment>
<name>A0A834XC53_9FABA</name>
<organism evidence="3 4">
    <name type="scientific">Senna tora</name>
    <dbReference type="NCBI Taxonomy" id="362788"/>
    <lineage>
        <taxon>Eukaryota</taxon>
        <taxon>Viridiplantae</taxon>
        <taxon>Streptophyta</taxon>
        <taxon>Embryophyta</taxon>
        <taxon>Tracheophyta</taxon>
        <taxon>Spermatophyta</taxon>
        <taxon>Magnoliopsida</taxon>
        <taxon>eudicotyledons</taxon>
        <taxon>Gunneridae</taxon>
        <taxon>Pentapetalae</taxon>
        <taxon>rosids</taxon>
        <taxon>fabids</taxon>
        <taxon>Fabales</taxon>
        <taxon>Fabaceae</taxon>
        <taxon>Caesalpinioideae</taxon>
        <taxon>Cassia clade</taxon>
        <taxon>Senna</taxon>
    </lineage>
</organism>
<dbReference type="PANTHER" id="PTHR33116:SF78">
    <property type="entry name" value="OS12G0587133 PROTEIN"/>
    <property type="match status" value="1"/>
</dbReference>
<accession>A0A834XC53</accession>
<dbReference type="InterPro" id="IPR044730">
    <property type="entry name" value="RNase_H-like_dom_plant"/>
</dbReference>
<evidence type="ECO:0000313" key="4">
    <source>
        <dbReference type="Proteomes" id="UP000634136"/>
    </source>
</evidence>
<dbReference type="GO" id="GO:0004523">
    <property type="term" value="F:RNA-DNA hybrid ribonuclease activity"/>
    <property type="evidence" value="ECO:0007669"/>
    <property type="project" value="InterPro"/>
</dbReference>
<dbReference type="Pfam" id="PF13456">
    <property type="entry name" value="RVT_3"/>
    <property type="match status" value="1"/>
</dbReference>
<dbReference type="OrthoDB" id="1434716at2759"/>
<dbReference type="AlphaFoldDB" id="A0A834XC53"/>
<evidence type="ECO:0000259" key="1">
    <source>
        <dbReference type="Pfam" id="PF13456"/>
    </source>
</evidence>
<dbReference type="Proteomes" id="UP000634136">
    <property type="component" value="Unassembled WGS sequence"/>
</dbReference>
<proteinExistence type="predicted"/>
<dbReference type="InterPro" id="IPR036397">
    <property type="entry name" value="RNaseH_sf"/>
</dbReference>
<sequence length="596" mass="67082">MELSQRLGFDFTGDLGKYLGVPIILSRVRKETYDYILTRVKNKLNNWKCKSLSLAGRITMAKSVIAAIPIYPMQATVLPSSICDEVERKNRAFIWGDTDSAKKIHLVSWHSMCQTKLNGGLGVVNSWKYVQEGAGWRLGSGMKVRFWSDPWLPNGRRLEDYAVVPLLDTDRNRVAAEFVSASGDWAWDKFDFLIPSNVSSMIAAVRPPSPMFPEDMVIWRHTHDGNFSTRSAYGAISSSDASPSNSFWKLLWKWKGMERVKTFLWLCGHDRLLTNEARKRRGLTDVDACCRCGMDVESLLHTLRDCRKVKPLWMKLVHPSHWHVFFGMGRMEWLEKNLSSSFGRSGRAWESVFAVAAWIFWKMRNAEVFQSHETEIKDPVNHVLQLVDSFTRAQSRLDTGLHKSHVSSTALICWHKAEAGWIKMNVDAARQEIMKKVACGGVARDCQGNVVAGFSRHIGDCSILVGELWAILHGLEVAWSLGIKKHVFREGNMVADACAKCALADGSDFKVFSAVPANAERWVDHDAADAVDGAFTSCDVDRTVTALEIIGLRHVMRFPVYEFADDGSIIGRRRIGRRARWSEAELGPRSPTGVAT</sequence>
<dbReference type="GO" id="GO:0003676">
    <property type="term" value="F:nucleic acid binding"/>
    <property type="evidence" value="ECO:0007669"/>
    <property type="project" value="InterPro"/>
</dbReference>
<reference evidence="3" key="1">
    <citation type="submission" date="2020-09" db="EMBL/GenBank/DDBJ databases">
        <title>Genome-Enabled Discovery of Anthraquinone Biosynthesis in Senna tora.</title>
        <authorList>
            <person name="Kang S.-H."/>
            <person name="Pandey R.P."/>
            <person name="Lee C.-M."/>
            <person name="Sim J.-S."/>
            <person name="Jeong J.-T."/>
            <person name="Choi B.-S."/>
            <person name="Jung M."/>
            <person name="Ginzburg D."/>
            <person name="Zhao K."/>
            <person name="Won S.Y."/>
            <person name="Oh T.-J."/>
            <person name="Yu Y."/>
            <person name="Kim N.-H."/>
            <person name="Lee O.R."/>
            <person name="Lee T.-H."/>
            <person name="Bashyal P."/>
            <person name="Kim T.-S."/>
            <person name="Lee W.-H."/>
            <person name="Kawkins C."/>
            <person name="Kim C.-K."/>
            <person name="Kim J.S."/>
            <person name="Ahn B.O."/>
            <person name="Rhee S.Y."/>
            <person name="Sohng J.K."/>
        </authorList>
    </citation>
    <scope>NUCLEOTIDE SEQUENCE</scope>
    <source>
        <tissue evidence="3">Leaf</tissue>
    </source>
</reference>
<dbReference type="Gene3D" id="3.30.420.10">
    <property type="entry name" value="Ribonuclease H-like superfamily/Ribonuclease H"/>
    <property type="match status" value="1"/>
</dbReference>
<dbReference type="InterPro" id="IPR002156">
    <property type="entry name" value="RNaseH_domain"/>
</dbReference>
<evidence type="ECO:0000259" key="2">
    <source>
        <dbReference type="Pfam" id="PF13966"/>
    </source>
</evidence>
<feature type="domain" description="RNase H type-1" evidence="1">
    <location>
        <begin position="425"/>
        <end position="487"/>
    </location>
</feature>
<dbReference type="Pfam" id="PF13966">
    <property type="entry name" value="zf-RVT"/>
    <property type="match status" value="1"/>
</dbReference>
<feature type="domain" description="Reverse transcriptase zinc-binding" evidence="2">
    <location>
        <begin position="227"/>
        <end position="313"/>
    </location>
</feature>
<dbReference type="InterPro" id="IPR026960">
    <property type="entry name" value="RVT-Znf"/>
</dbReference>
<dbReference type="EMBL" id="JAAIUW010000002">
    <property type="protein sequence ID" value="KAF7842708.1"/>
    <property type="molecule type" value="Genomic_DNA"/>
</dbReference>